<comment type="similarity">
    <text evidence="2">Belongs to the peptidase S54 family.</text>
</comment>
<evidence type="ECO:0000256" key="3">
    <source>
        <dbReference type="ARBA" id="ARBA00022670"/>
    </source>
</evidence>
<dbReference type="GO" id="GO:0004252">
    <property type="term" value="F:serine-type endopeptidase activity"/>
    <property type="evidence" value="ECO:0007669"/>
    <property type="project" value="TreeGrafter"/>
</dbReference>
<gene>
    <name evidence="9" type="ORF">Agub_g6805</name>
</gene>
<organism evidence="9 10">
    <name type="scientific">Astrephomene gubernaculifera</name>
    <dbReference type="NCBI Taxonomy" id="47775"/>
    <lineage>
        <taxon>Eukaryota</taxon>
        <taxon>Viridiplantae</taxon>
        <taxon>Chlorophyta</taxon>
        <taxon>core chlorophytes</taxon>
        <taxon>Chlorophyceae</taxon>
        <taxon>CS clade</taxon>
        <taxon>Chlamydomonadales</taxon>
        <taxon>Astrephomenaceae</taxon>
        <taxon>Astrephomene</taxon>
    </lineage>
</organism>
<dbReference type="InterPro" id="IPR035952">
    <property type="entry name" value="Rhomboid-like_sf"/>
</dbReference>
<reference evidence="9 10" key="1">
    <citation type="journal article" date="2021" name="Sci. Rep.">
        <title>Genome sequencing of the multicellular alga Astrephomene provides insights into convergent evolution of germ-soma differentiation.</title>
        <authorList>
            <person name="Yamashita S."/>
            <person name="Yamamoto K."/>
            <person name="Matsuzaki R."/>
            <person name="Suzuki S."/>
            <person name="Yamaguchi H."/>
            <person name="Hirooka S."/>
            <person name="Minakuchi Y."/>
            <person name="Miyagishima S."/>
            <person name="Kawachi M."/>
            <person name="Toyoda A."/>
            <person name="Nozaki H."/>
        </authorList>
    </citation>
    <scope>NUCLEOTIDE SEQUENCE [LARGE SCALE GENOMIC DNA]</scope>
    <source>
        <strain evidence="9 10">NIES-4017</strain>
    </source>
</reference>
<dbReference type="SUPFAM" id="SSF144091">
    <property type="entry name" value="Rhomboid-like"/>
    <property type="match status" value="1"/>
</dbReference>
<dbReference type="Proteomes" id="UP001054857">
    <property type="component" value="Unassembled WGS sequence"/>
</dbReference>
<accession>A0AAD3HLX3</accession>
<keyword evidence="3" id="KW-0378">Hydrolase</keyword>
<dbReference type="AlphaFoldDB" id="A0AAD3HLX3"/>
<evidence type="ECO:0008006" key="11">
    <source>
        <dbReference type="Google" id="ProtNLM"/>
    </source>
</evidence>
<keyword evidence="4 8" id="KW-0812">Transmembrane</keyword>
<evidence type="ECO:0000256" key="6">
    <source>
        <dbReference type="ARBA" id="ARBA00023136"/>
    </source>
</evidence>
<keyword evidence="6 8" id="KW-0472">Membrane</keyword>
<evidence type="ECO:0000256" key="7">
    <source>
        <dbReference type="SAM" id="MobiDB-lite"/>
    </source>
</evidence>
<name>A0AAD3HLX3_9CHLO</name>
<proteinExistence type="inferred from homology"/>
<keyword evidence="3" id="KW-0645">Protease</keyword>
<feature type="region of interest" description="Disordered" evidence="7">
    <location>
        <begin position="211"/>
        <end position="239"/>
    </location>
</feature>
<feature type="transmembrane region" description="Helical" evidence="8">
    <location>
        <begin position="77"/>
        <end position="95"/>
    </location>
</feature>
<comment type="subcellular location">
    <subcellularLocation>
        <location evidence="1">Membrane</location>
        <topology evidence="1">Multi-pass membrane protein</topology>
    </subcellularLocation>
</comment>
<sequence length="278" mass="27706">MPTMTGFRHAPVSKGLVLITAGASILAQATRASRRRQLLPGILAQAFVFRSPAELFFGALVMYYFRILERESGSPKFGAFAATTTGLAAALQWAAGRSGLLRLAAPASGPYGFLFACFVQYFFQVPPASKMSVLGWRLSDKVFLYLIGMQLLLSGGPASLLAGGAGLVAGLAYRGNLLGMKRMRFPAFLTRFLASTLGALLGSSDSSPAAAAAATPSHAQPPAAAQQQQQGGPAAGGRRGAAAGAAAAAAAGAAGAASGLATGAAGAGGAGGGGSDAL</sequence>
<dbReference type="EMBL" id="BMAR01000010">
    <property type="protein sequence ID" value="GFR45426.1"/>
    <property type="molecule type" value="Genomic_DNA"/>
</dbReference>
<evidence type="ECO:0000256" key="1">
    <source>
        <dbReference type="ARBA" id="ARBA00004141"/>
    </source>
</evidence>
<protein>
    <recommendedName>
        <fullName evidence="11">Derlin</fullName>
    </recommendedName>
</protein>
<evidence type="ECO:0000256" key="4">
    <source>
        <dbReference type="ARBA" id="ARBA00022692"/>
    </source>
</evidence>
<evidence type="ECO:0000256" key="8">
    <source>
        <dbReference type="SAM" id="Phobius"/>
    </source>
</evidence>
<dbReference type="PANTHER" id="PTHR43066:SF1">
    <property type="entry name" value="RHOMBOID PROTEIN 2"/>
    <property type="match status" value="1"/>
</dbReference>
<feature type="transmembrane region" description="Helical" evidence="8">
    <location>
        <begin position="143"/>
        <end position="173"/>
    </location>
</feature>
<feature type="non-terminal residue" evidence="9">
    <location>
        <position position="278"/>
    </location>
</feature>
<dbReference type="PANTHER" id="PTHR43066">
    <property type="entry name" value="RHOMBOID-RELATED PROTEIN"/>
    <property type="match status" value="1"/>
</dbReference>
<feature type="compositionally biased region" description="Low complexity" evidence="7">
    <location>
        <begin position="211"/>
        <end position="232"/>
    </location>
</feature>
<evidence type="ECO:0000313" key="9">
    <source>
        <dbReference type="EMBL" id="GFR45426.1"/>
    </source>
</evidence>
<feature type="transmembrane region" description="Helical" evidence="8">
    <location>
        <begin position="42"/>
        <end position="65"/>
    </location>
</feature>
<dbReference type="GO" id="GO:0016020">
    <property type="term" value="C:membrane"/>
    <property type="evidence" value="ECO:0007669"/>
    <property type="project" value="UniProtKB-SubCell"/>
</dbReference>
<evidence type="ECO:0000256" key="5">
    <source>
        <dbReference type="ARBA" id="ARBA00022989"/>
    </source>
</evidence>
<comment type="caution">
    <text evidence="9">The sequence shown here is derived from an EMBL/GenBank/DDBJ whole genome shotgun (WGS) entry which is preliminary data.</text>
</comment>
<evidence type="ECO:0000313" key="10">
    <source>
        <dbReference type="Proteomes" id="UP001054857"/>
    </source>
</evidence>
<keyword evidence="10" id="KW-1185">Reference proteome</keyword>
<evidence type="ECO:0000256" key="2">
    <source>
        <dbReference type="ARBA" id="ARBA00009045"/>
    </source>
</evidence>
<keyword evidence="5 8" id="KW-1133">Transmembrane helix</keyword>
<dbReference type="GO" id="GO:0006508">
    <property type="term" value="P:proteolysis"/>
    <property type="evidence" value="ECO:0007669"/>
    <property type="project" value="UniProtKB-KW"/>
</dbReference>
<feature type="transmembrane region" description="Helical" evidence="8">
    <location>
        <begin position="101"/>
        <end position="123"/>
    </location>
</feature>